<dbReference type="AlphaFoldDB" id="A0A410RYL1"/>
<dbReference type="EMBL" id="CP034669">
    <property type="protein sequence ID" value="QAT87019.1"/>
    <property type="molecule type" value="Genomic_DNA"/>
</dbReference>
<dbReference type="InterPro" id="IPR002716">
    <property type="entry name" value="PIN_dom"/>
</dbReference>
<dbReference type="NCBIfam" id="TIGR00305">
    <property type="entry name" value="putative toxin-antitoxin system toxin component, PIN family"/>
    <property type="match status" value="1"/>
</dbReference>
<dbReference type="InterPro" id="IPR002850">
    <property type="entry name" value="PIN_toxin-like"/>
</dbReference>
<dbReference type="InterPro" id="IPR029060">
    <property type="entry name" value="PIN-like_dom_sf"/>
</dbReference>
<dbReference type="Pfam" id="PF13470">
    <property type="entry name" value="PIN_3"/>
    <property type="match status" value="1"/>
</dbReference>
<evidence type="ECO:0000313" key="3">
    <source>
        <dbReference type="Proteomes" id="UP000288758"/>
    </source>
</evidence>
<sequence>MSAVLVTESSFTVKTPSAVPAIRSVVLDTNVVLDVFVFDDVFTRPLAQALRSGALTAWADRHTLKELALVLAYPSFKLTAEAQRTVRDAYGALVRIADGEGTPVELPPCRDRDDQKFLELTARAGAAWLVSKDQRVLSMGGGRRLPFEVVSPRKAAALLEGAAAGS</sequence>
<feature type="domain" description="PIN" evidence="1">
    <location>
        <begin position="25"/>
        <end position="135"/>
    </location>
</feature>
<proteinExistence type="predicted"/>
<dbReference type="PANTHER" id="PTHR34610:SF3">
    <property type="entry name" value="SSL7007 PROTEIN"/>
    <property type="match status" value="1"/>
</dbReference>
<accession>A0A410RYL1</accession>
<gene>
    <name evidence="2" type="ORF">EJ065_5485</name>
</gene>
<dbReference type="SUPFAM" id="SSF88723">
    <property type="entry name" value="PIN domain-like"/>
    <property type="match status" value="1"/>
</dbReference>
<reference evidence="2 3" key="1">
    <citation type="submission" date="2018-12" db="EMBL/GenBank/DDBJ databases">
        <title>Complete Genome Sequence of the Corallopyronin A producing Myxobacterium Corallococcus coralloides B035.</title>
        <authorList>
            <person name="Bouhired S.M."/>
            <person name="Rupp O."/>
            <person name="Blom J."/>
            <person name="Schaeberle T.F."/>
            <person name="Kehraus S."/>
            <person name="Schiefer A."/>
            <person name="Pfarr K."/>
            <person name="Goesmann A."/>
            <person name="Hoerauf A."/>
            <person name="Koenig G.M."/>
        </authorList>
    </citation>
    <scope>NUCLEOTIDE SEQUENCE [LARGE SCALE GENOMIC DNA]</scope>
    <source>
        <strain evidence="2 3">B035</strain>
    </source>
</reference>
<protein>
    <submittedName>
        <fullName evidence="2">PilT domain-containing protein</fullName>
    </submittedName>
</protein>
<evidence type="ECO:0000259" key="1">
    <source>
        <dbReference type="Pfam" id="PF13470"/>
    </source>
</evidence>
<dbReference type="PANTHER" id="PTHR34610">
    <property type="entry name" value="SSL7007 PROTEIN"/>
    <property type="match status" value="1"/>
</dbReference>
<organism evidence="2 3">
    <name type="scientific">Corallococcus coralloides</name>
    <name type="common">Myxococcus coralloides</name>
    <dbReference type="NCBI Taxonomy" id="184914"/>
    <lineage>
        <taxon>Bacteria</taxon>
        <taxon>Pseudomonadati</taxon>
        <taxon>Myxococcota</taxon>
        <taxon>Myxococcia</taxon>
        <taxon>Myxococcales</taxon>
        <taxon>Cystobacterineae</taxon>
        <taxon>Myxococcaceae</taxon>
        <taxon>Corallococcus</taxon>
    </lineage>
</organism>
<dbReference type="Proteomes" id="UP000288758">
    <property type="component" value="Chromosome"/>
</dbReference>
<name>A0A410RYL1_CORCK</name>
<evidence type="ECO:0000313" key="2">
    <source>
        <dbReference type="EMBL" id="QAT87019.1"/>
    </source>
</evidence>